<accession>A0A1V2EYJ3</accession>
<keyword evidence="1" id="KW-0472">Membrane</keyword>
<dbReference type="OrthoDB" id="7595324at2"/>
<comment type="caution">
    <text evidence="2">The sequence shown here is derived from an EMBL/GenBank/DDBJ whole genome shotgun (WGS) entry which is preliminary data.</text>
</comment>
<dbReference type="Gene3D" id="2.40.70.10">
    <property type="entry name" value="Acid Proteases"/>
    <property type="match status" value="1"/>
</dbReference>
<dbReference type="STRING" id="1915074.SPHI_02180"/>
<feature type="transmembrane region" description="Helical" evidence="1">
    <location>
        <begin position="33"/>
        <end position="52"/>
    </location>
</feature>
<gene>
    <name evidence="2" type="ORF">SPHI_02180</name>
</gene>
<evidence type="ECO:0000313" key="3">
    <source>
        <dbReference type="Proteomes" id="UP000188729"/>
    </source>
</evidence>
<proteinExistence type="predicted"/>
<dbReference type="AlphaFoldDB" id="A0A1V2EYJ3"/>
<protein>
    <recommendedName>
        <fullName evidence="4">Peptidase A2 domain-containing protein</fullName>
    </recommendedName>
</protein>
<sequence>MNGGGSAWLLALMLILPLSALVARRVPLGQATRLAAIWAALFAVAAVIVTQFDRLRTGSGGDPSVMSGSTTRIARADDGHYRATAQINGLDRRMLIDSGATTTALSAATAKAARIDIEESTFPRLVETANGQVLVRTAHVARLTIVRSKRAICRWWFPKRRADKTSSA</sequence>
<evidence type="ECO:0000256" key="1">
    <source>
        <dbReference type="SAM" id="Phobius"/>
    </source>
</evidence>
<reference evidence="2 3" key="1">
    <citation type="submission" date="2016-11" db="EMBL/GenBank/DDBJ databases">
        <title>Genome sequence of Sphingomonas jeddahensis G39.</title>
        <authorList>
            <person name="Poehlein A."/>
            <person name="Wuebbeler J.H."/>
            <person name="Steinbuechel A."/>
            <person name="Daniel R."/>
        </authorList>
    </citation>
    <scope>NUCLEOTIDE SEQUENCE [LARGE SCALE GENOMIC DNA]</scope>
    <source>
        <strain evidence="2 3">G39</strain>
    </source>
</reference>
<dbReference type="RefSeq" id="WP_083719566.1">
    <property type="nucleotide sequence ID" value="NZ_MPSB01000001.1"/>
</dbReference>
<name>A0A1V2EYJ3_9SPHN</name>
<evidence type="ECO:0008006" key="4">
    <source>
        <dbReference type="Google" id="ProtNLM"/>
    </source>
</evidence>
<dbReference type="Pfam" id="PF13975">
    <property type="entry name" value="gag-asp_proteas"/>
    <property type="match status" value="1"/>
</dbReference>
<organism evidence="2 3">
    <name type="scientific">Sphingomonas jeddahensis</name>
    <dbReference type="NCBI Taxonomy" id="1915074"/>
    <lineage>
        <taxon>Bacteria</taxon>
        <taxon>Pseudomonadati</taxon>
        <taxon>Pseudomonadota</taxon>
        <taxon>Alphaproteobacteria</taxon>
        <taxon>Sphingomonadales</taxon>
        <taxon>Sphingomonadaceae</taxon>
        <taxon>Sphingomonas</taxon>
    </lineage>
</organism>
<keyword evidence="1" id="KW-1133">Transmembrane helix</keyword>
<keyword evidence="3" id="KW-1185">Reference proteome</keyword>
<keyword evidence="1" id="KW-0812">Transmembrane</keyword>
<dbReference type="EMBL" id="MPSB01000001">
    <property type="protein sequence ID" value="ONF97587.1"/>
    <property type="molecule type" value="Genomic_DNA"/>
</dbReference>
<dbReference type="SUPFAM" id="SSF50630">
    <property type="entry name" value="Acid proteases"/>
    <property type="match status" value="1"/>
</dbReference>
<dbReference type="Proteomes" id="UP000188729">
    <property type="component" value="Unassembled WGS sequence"/>
</dbReference>
<evidence type="ECO:0000313" key="2">
    <source>
        <dbReference type="EMBL" id="ONF97587.1"/>
    </source>
</evidence>
<dbReference type="InterPro" id="IPR021109">
    <property type="entry name" value="Peptidase_aspartic_dom_sf"/>
</dbReference>